<dbReference type="InterPro" id="IPR003458">
    <property type="entry name" value="Phage_T4_Gp38_tail_assem"/>
</dbReference>
<name>A0ABT6QV52_9PSED</name>
<accession>A0ABT6QV52</accession>
<sequence length="189" mass="21722">MTYYYVNELTKEITGPVELPIIPGVGVMLPGNAIELPEALPTAEAGYVWVWRNGAAQQLIDLRNRPVYRKDNGGIQFWYELGPLPDYLTSKPRPNEYYFWVNEDWVLDPIAERTGKIAQINVERDGRLREVVIRVAPLQYAYELGEASSLQQTTLLEWKRYTLKLAQLEQQVDYPLLVDWPLAPGSVKQ</sequence>
<dbReference type="EMBL" id="JARBWL010000002">
    <property type="protein sequence ID" value="MDI2594164.1"/>
    <property type="molecule type" value="Genomic_DNA"/>
</dbReference>
<protein>
    <submittedName>
        <fullName evidence="1">Tail fiber assembly protein</fullName>
    </submittedName>
</protein>
<dbReference type="Pfam" id="PF02413">
    <property type="entry name" value="Caudo_TAP"/>
    <property type="match status" value="1"/>
</dbReference>
<evidence type="ECO:0000313" key="2">
    <source>
        <dbReference type="Proteomes" id="UP001159100"/>
    </source>
</evidence>
<gene>
    <name evidence="1" type="ORF">POF45_22420</name>
</gene>
<evidence type="ECO:0000313" key="1">
    <source>
        <dbReference type="EMBL" id="MDI2594164.1"/>
    </source>
</evidence>
<reference evidence="1 2" key="1">
    <citation type="submission" date="2023-02" db="EMBL/GenBank/DDBJ databases">
        <title>Pseudomonas chrutzelriedensis sp. nov., a potently antifungal strain isolated from moss.</title>
        <authorList>
            <person name="Schnyder A."/>
            <person name="Kalawong R."/>
            <person name="Eberl L."/>
            <person name="Agnoli K."/>
        </authorList>
    </citation>
    <scope>NUCLEOTIDE SEQUENCE [LARGE SCALE GENOMIC DNA]</scope>
    <source>
        <strain evidence="1 2">681</strain>
    </source>
</reference>
<keyword evidence="2" id="KW-1185">Reference proteome</keyword>
<proteinExistence type="predicted"/>
<comment type="caution">
    <text evidence="1">The sequence shown here is derived from an EMBL/GenBank/DDBJ whole genome shotgun (WGS) entry which is preliminary data.</text>
</comment>
<dbReference type="RefSeq" id="WP_282316799.1">
    <property type="nucleotide sequence ID" value="NZ_JARBWL010000002.1"/>
</dbReference>
<organism evidence="1 2">
    <name type="scientific">Pseudomonas fungipugnans</name>
    <dbReference type="NCBI Taxonomy" id="3024217"/>
    <lineage>
        <taxon>Bacteria</taxon>
        <taxon>Pseudomonadati</taxon>
        <taxon>Pseudomonadota</taxon>
        <taxon>Gammaproteobacteria</taxon>
        <taxon>Pseudomonadales</taxon>
        <taxon>Pseudomonadaceae</taxon>
        <taxon>Pseudomonas</taxon>
    </lineage>
</organism>
<dbReference type="Proteomes" id="UP001159100">
    <property type="component" value="Unassembled WGS sequence"/>
</dbReference>